<sequence>MTLKEFDRVGMGVRIRLSRECANFSREQLSEHLDITPKFLSDIECGNRGLSMQTFILLIQILDVSADYLIFGNIVED</sequence>
<dbReference type="Pfam" id="PF12844">
    <property type="entry name" value="HTH_19"/>
    <property type="match status" value="1"/>
</dbReference>
<organism evidence="2 3">
    <name type="scientific">Anaerotruncus colihominis</name>
    <dbReference type="NCBI Taxonomy" id="169435"/>
    <lineage>
        <taxon>Bacteria</taxon>
        <taxon>Bacillati</taxon>
        <taxon>Bacillota</taxon>
        <taxon>Clostridia</taxon>
        <taxon>Eubacteriales</taxon>
        <taxon>Oscillospiraceae</taxon>
        <taxon>Anaerotruncus</taxon>
    </lineage>
</organism>
<dbReference type="GO" id="GO:0003677">
    <property type="term" value="F:DNA binding"/>
    <property type="evidence" value="ECO:0007669"/>
    <property type="project" value="InterPro"/>
</dbReference>
<dbReference type="AlphaFoldDB" id="A0A845QM76"/>
<name>A0A845QM76_9FIRM</name>
<proteinExistence type="predicted"/>
<feature type="domain" description="HTH cro/C1-type" evidence="1">
    <location>
        <begin position="15"/>
        <end position="69"/>
    </location>
</feature>
<dbReference type="InterPro" id="IPR001387">
    <property type="entry name" value="Cro/C1-type_HTH"/>
</dbReference>
<dbReference type="EMBL" id="QXWK01000016">
    <property type="protein sequence ID" value="NBH61833.1"/>
    <property type="molecule type" value="Genomic_DNA"/>
</dbReference>
<dbReference type="CDD" id="cd00093">
    <property type="entry name" value="HTH_XRE"/>
    <property type="match status" value="1"/>
</dbReference>
<dbReference type="Gene3D" id="1.10.260.40">
    <property type="entry name" value="lambda repressor-like DNA-binding domains"/>
    <property type="match status" value="1"/>
</dbReference>
<reference evidence="2 3" key="1">
    <citation type="submission" date="2018-08" db="EMBL/GenBank/DDBJ databases">
        <title>Murine metabolic-syndrome-specific gut microbial biobank.</title>
        <authorList>
            <person name="Liu C."/>
        </authorList>
    </citation>
    <scope>NUCLEOTIDE SEQUENCE [LARGE SCALE GENOMIC DNA]</scope>
    <source>
        <strain evidence="2 3">28</strain>
    </source>
</reference>
<dbReference type="SUPFAM" id="SSF47413">
    <property type="entry name" value="lambda repressor-like DNA-binding domains"/>
    <property type="match status" value="1"/>
</dbReference>
<evidence type="ECO:0000259" key="1">
    <source>
        <dbReference type="PROSITE" id="PS50943"/>
    </source>
</evidence>
<comment type="caution">
    <text evidence="2">The sequence shown here is derived from an EMBL/GenBank/DDBJ whole genome shotgun (WGS) entry which is preliminary data.</text>
</comment>
<dbReference type="Proteomes" id="UP000446866">
    <property type="component" value="Unassembled WGS sequence"/>
</dbReference>
<gene>
    <name evidence="2" type="ORF">D0435_09225</name>
</gene>
<evidence type="ECO:0000313" key="2">
    <source>
        <dbReference type="EMBL" id="NBH61833.1"/>
    </source>
</evidence>
<dbReference type="RefSeq" id="WP_160202117.1">
    <property type="nucleotide sequence ID" value="NZ_QXWK01000016.1"/>
</dbReference>
<evidence type="ECO:0000313" key="3">
    <source>
        <dbReference type="Proteomes" id="UP000446866"/>
    </source>
</evidence>
<protein>
    <submittedName>
        <fullName evidence="2">XRE family transcriptional regulator</fullName>
    </submittedName>
</protein>
<dbReference type="PROSITE" id="PS50943">
    <property type="entry name" value="HTH_CROC1"/>
    <property type="match status" value="1"/>
</dbReference>
<dbReference type="SMART" id="SM00530">
    <property type="entry name" value="HTH_XRE"/>
    <property type="match status" value="1"/>
</dbReference>
<accession>A0A845QM76</accession>
<dbReference type="InterPro" id="IPR010982">
    <property type="entry name" value="Lambda_DNA-bd_dom_sf"/>
</dbReference>
<keyword evidence="3" id="KW-1185">Reference proteome</keyword>